<dbReference type="GO" id="GO:0000155">
    <property type="term" value="F:phosphorelay sensor kinase activity"/>
    <property type="evidence" value="ECO:0007669"/>
    <property type="project" value="InterPro"/>
</dbReference>
<evidence type="ECO:0000259" key="1">
    <source>
        <dbReference type="Pfam" id="PF07475"/>
    </source>
</evidence>
<feature type="domain" description="HPr kinase/phosphorylase C-terminal" evidence="1">
    <location>
        <begin position="9"/>
        <end position="76"/>
    </location>
</feature>
<reference evidence="2 3" key="1">
    <citation type="submission" date="2019-12" db="EMBL/GenBank/DDBJ databases">
        <title>Genomic-based taxomic classification of the family Erythrobacteraceae.</title>
        <authorList>
            <person name="Xu L."/>
        </authorList>
    </citation>
    <scope>NUCLEOTIDE SEQUENCE [LARGE SCALE GENOMIC DNA]</scope>
    <source>
        <strain evidence="2 3">M0322</strain>
    </source>
</reference>
<protein>
    <submittedName>
        <fullName evidence="2">Serine kinase</fullName>
    </submittedName>
</protein>
<name>A0A844Z2E7_9SPHN</name>
<dbReference type="InterPro" id="IPR011104">
    <property type="entry name" value="Hpr_kin/Pase_C"/>
</dbReference>
<dbReference type="AlphaFoldDB" id="A0A844Z2E7"/>
<dbReference type="SUPFAM" id="SSF53795">
    <property type="entry name" value="PEP carboxykinase-like"/>
    <property type="match status" value="1"/>
</dbReference>
<gene>
    <name evidence="2" type="ORF">GRI99_13525</name>
</gene>
<keyword evidence="2" id="KW-0418">Kinase</keyword>
<evidence type="ECO:0000313" key="2">
    <source>
        <dbReference type="EMBL" id="MXO72647.1"/>
    </source>
</evidence>
<comment type="caution">
    <text evidence="2">The sequence shown here is derived from an EMBL/GenBank/DDBJ whole genome shotgun (WGS) entry which is preliminary data.</text>
</comment>
<dbReference type="InterPro" id="IPR027417">
    <property type="entry name" value="P-loop_NTPase"/>
</dbReference>
<dbReference type="OrthoDB" id="8326226at2"/>
<dbReference type="Pfam" id="PF07475">
    <property type="entry name" value="Hpr_kinase_C"/>
    <property type="match status" value="1"/>
</dbReference>
<dbReference type="Proteomes" id="UP000466966">
    <property type="component" value="Unassembled WGS sequence"/>
</dbReference>
<dbReference type="Gene3D" id="3.40.50.300">
    <property type="entry name" value="P-loop containing nucleotide triphosphate hydrolases"/>
    <property type="match status" value="1"/>
</dbReference>
<keyword evidence="3" id="KW-1185">Reference proteome</keyword>
<dbReference type="PRINTS" id="PR01874">
    <property type="entry name" value="DNAREPAIRADA"/>
</dbReference>
<evidence type="ECO:0000313" key="3">
    <source>
        <dbReference type="Proteomes" id="UP000466966"/>
    </source>
</evidence>
<organism evidence="2 3">
    <name type="scientific">Alteraurantiacibacter buctensis</name>
    <dbReference type="NCBI Taxonomy" id="1503981"/>
    <lineage>
        <taxon>Bacteria</taxon>
        <taxon>Pseudomonadati</taxon>
        <taxon>Pseudomonadota</taxon>
        <taxon>Alphaproteobacteria</taxon>
        <taxon>Sphingomonadales</taxon>
        <taxon>Erythrobacteraceae</taxon>
        <taxon>Alteraurantiacibacter</taxon>
    </lineage>
</organism>
<sequence>MTPLLHQATGVLVDGRVVLIEGEPGSGKSALALALIDRGALLVGDDGVALERRGGHLWASPPPHTAGLIEIRNVGLARLPCTEGQVGLVLRLDAAAPRFVEQAAQVTLAGVELPLLALYPATPALPLRAEWAVRLHALPRHDTDQGS</sequence>
<keyword evidence="2" id="KW-0808">Transferase</keyword>
<dbReference type="GO" id="GO:0005524">
    <property type="term" value="F:ATP binding"/>
    <property type="evidence" value="ECO:0007669"/>
    <property type="project" value="InterPro"/>
</dbReference>
<accession>A0A844Z2E7</accession>
<dbReference type="CDD" id="cd01918">
    <property type="entry name" value="HprK_C"/>
    <property type="match status" value="1"/>
</dbReference>
<proteinExistence type="predicted"/>
<dbReference type="EMBL" id="WTYV01000005">
    <property type="protein sequence ID" value="MXO72647.1"/>
    <property type="molecule type" value="Genomic_DNA"/>
</dbReference>
<dbReference type="GO" id="GO:0006109">
    <property type="term" value="P:regulation of carbohydrate metabolic process"/>
    <property type="evidence" value="ECO:0007669"/>
    <property type="project" value="InterPro"/>
</dbReference>
<dbReference type="RefSeq" id="WP_160772560.1">
    <property type="nucleotide sequence ID" value="NZ_WTYV01000005.1"/>
</dbReference>